<name>A0A212JQ91_9BACT</name>
<protein>
    <submittedName>
        <fullName evidence="1">Uncharacterized protein</fullName>
    </submittedName>
</protein>
<evidence type="ECO:0000313" key="1">
    <source>
        <dbReference type="EMBL" id="SBW01538.1"/>
    </source>
</evidence>
<proteinExistence type="predicted"/>
<gene>
    <name evidence="1" type="ORF">KL86DYS2_12063</name>
</gene>
<accession>A0A212JQ91</accession>
<organism evidence="1">
    <name type="scientific">uncultured Dysgonomonas sp</name>
    <dbReference type="NCBI Taxonomy" id="206096"/>
    <lineage>
        <taxon>Bacteria</taxon>
        <taxon>Pseudomonadati</taxon>
        <taxon>Bacteroidota</taxon>
        <taxon>Bacteroidia</taxon>
        <taxon>Bacteroidales</taxon>
        <taxon>Dysgonomonadaceae</taxon>
        <taxon>Dysgonomonas</taxon>
        <taxon>environmental samples</taxon>
    </lineage>
</organism>
<reference evidence="1" key="1">
    <citation type="submission" date="2016-04" db="EMBL/GenBank/DDBJ databases">
        <authorList>
            <person name="Evans L.H."/>
            <person name="Alamgir A."/>
            <person name="Owens N."/>
            <person name="Weber N.D."/>
            <person name="Virtaneva K."/>
            <person name="Barbian K."/>
            <person name="Babar A."/>
            <person name="Rosenke K."/>
        </authorList>
    </citation>
    <scope>NUCLEOTIDE SEQUENCE</scope>
    <source>
        <strain evidence="1">86-2</strain>
    </source>
</reference>
<dbReference type="EMBL" id="FLUL01000001">
    <property type="protein sequence ID" value="SBW01538.1"/>
    <property type="molecule type" value="Genomic_DNA"/>
</dbReference>
<sequence length="46" mass="5154">MDRVLFKVFGGAYSSGSVQDFHLIPFSSFSMDIVNDTKTCDKVICF</sequence>
<dbReference type="AlphaFoldDB" id="A0A212JQ91"/>